<evidence type="ECO:0000256" key="3">
    <source>
        <dbReference type="ARBA" id="ARBA00022475"/>
    </source>
</evidence>
<feature type="transmembrane region" description="Helical" evidence="7">
    <location>
        <begin position="239"/>
        <end position="260"/>
    </location>
</feature>
<dbReference type="PANTHER" id="PTHR43744:SF8">
    <property type="entry name" value="SN-GLYCEROL-3-PHOSPHATE TRANSPORT SYSTEM PERMEASE PROTEIN UGPE"/>
    <property type="match status" value="1"/>
</dbReference>
<feature type="transmembrane region" description="Helical" evidence="7">
    <location>
        <begin position="180"/>
        <end position="202"/>
    </location>
</feature>
<evidence type="ECO:0000256" key="2">
    <source>
        <dbReference type="ARBA" id="ARBA00022448"/>
    </source>
</evidence>
<dbReference type="AlphaFoldDB" id="A0A429ZNB5"/>
<feature type="transmembrane region" description="Helical" evidence="7">
    <location>
        <begin position="74"/>
        <end position="98"/>
    </location>
</feature>
<organism evidence="9 10">
    <name type="scientific">Vagococcus salmoninarum</name>
    <dbReference type="NCBI Taxonomy" id="2739"/>
    <lineage>
        <taxon>Bacteria</taxon>
        <taxon>Bacillati</taxon>
        <taxon>Bacillota</taxon>
        <taxon>Bacilli</taxon>
        <taxon>Lactobacillales</taxon>
        <taxon>Enterococcaceae</taxon>
        <taxon>Vagococcus</taxon>
    </lineage>
</organism>
<sequence>MKTNKLTFSWWHLVFLLLILTAMYPIIFSISNSFKPLKEAYHTILNLIPVNFTGDNYRYLFDTLPIVKITMNTFIVASVSTVVKLITSFFAAYALVFFEFKGKRPLYIILVGTIFIPFTVTMIPNYLMVARVGLIDSVWGVILPQLADAMGIFLLTQTMRSIPKTLIEAAKLDNIKDGKIMTGIVFPLSRHAISSTGIWFFITTWNEYVWPVLILKKTENYTLPLALQNYISAEGGTNFTVAMSVSVVTMIVPLTLYLIFQKYIIGTFVSAGIK</sequence>
<name>A0A429ZNB5_9ENTE</name>
<feature type="transmembrane region" description="Helical" evidence="7">
    <location>
        <begin position="105"/>
        <end position="127"/>
    </location>
</feature>
<dbReference type="GO" id="GO:0055085">
    <property type="term" value="P:transmembrane transport"/>
    <property type="evidence" value="ECO:0007669"/>
    <property type="project" value="InterPro"/>
</dbReference>
<comment type="subcellular location">
    <subcellularLocation>
        <location evidence="1 7">Cell membrane</location>
        <topology evidence="1 7">Multi-pass membrane protein</topology>
    </subcellularLocation>
</comment>
<evidence type="ECO:0000256" key="6">
    <source>
        <dbReference type="ARBA" id="ARBA00023136"/>
    </source>
</evidence>
<evidence type="ECO:0000313" key="10">
    <source>
        <dbReference type="Proteomes" id="UP000287239"/>
    </source>
</evidence>
<comment type="caution">
    <text evidence="9">The sequence shown here is derived from an EMBL/GenBank/DDBJ whole genome shotgun (WGS) entry which is preliminary data.</text>
</comment>
<dbReference type="InterPro" id="IPR000515">
    <property type="entry name" value="MetI-like"/>
</dbReference>
<feature type="transmembrane region" description="Helical" evidence="7">
    <location>
        <begin position="12"/>
        <end position="31"/>
    </location>
</feature>
<dbReference type="RefSeq" id="WP_126780020.1">
    <property type="nucleotide sequence ID" value="NZ_CAUQJP010000063.1"/>
</dbReference>
<dbReference type="Proteomes" id="UP000287239">
    <property type="component" value="Unassembled WGS sequence"/>
</dbReference>
<dbReference type="Gene3D" id="1.10.3720.10">
    <property type="entry name" value="MetI-like"/>
    <property type="match status" value="1"/>
</dbReference>
<evidence type="ECO:0000313" key="9">
    <source>
        <dbReference type="EMBL" id="RST95181.1"/>
    </source>
</evidence>
<evidence type="ECO:0000256" key="5">
    <source>
        <dbReference type="ARBA" id="ARBA00022989"/>
    </source>
</evidence>
<keyword evidence="10" id="KW-1185">Reference proteome</keyword>
<keyword evidence="5 7" id="KW-1133">Transmembrane helix</keyword>
<dbReference type="OrthoDB" id="9771544at2"/>
<keyword evidence="6 7" id="KW-0472">Membrane</keyword>
<evidence type="ECO:0000256" key="7">
    <source>
        <dbReference type="RuleBase" id="RU363032"/>
    </source>
</evidence>
<keyword evidence="4 7" id="KW-0812">Transmembrane</keyword>
<dbReference type="Pfam" id="PF00528">
    <property type="entry name" value="BPD_transp_1"/>
    <property type="match status" value="1"/>
</dbReference>
<dbReference type="CDD" id="cd06261">
    <property type="entry name" value="TM_PBP2"/>
    <property type="match status" value="1"/>
</dbReference>
<dbReference type="SUPFAM" id="SSF161098">
    <property type="entry name" value="MetI-like"/>
    <property type="match status" value="1"/>
</dbReference>
<dbReference type="GeneID" id="98568374"/>
<evidence type="ECO:0000259" key="8">
    <source>
        <dbReference type="PROSITE" id="PS50928"/>
    </source>
</evidence>
<dbReference type="GO" id="GO:0005886">
    <property type="term" value="C:plasma membrane"/>
    <property type="evidence" value="ECO:0007669"/>
    <property type="project" value="UniProtKB-SubCell"/>
</dbReference>
<evidence type="ECO:0000256" key="4">
    <source>
        <dbReference type="ARBA" id="ARBA00022692"/>
    </source>
</evidence>
<reference evidence="9 10" key="1">
    <citation type="submission" date="2017-05" db="EMBL/GenBank/DDBJ databases">
        <title>Vagococcus spp. assemblies.</title>
        <authorList>
            <person name="Gulvik C.A."/>
        </authorList>
    </citation>
    <scope>NUCLEOTIDE SEQUENCE [LARGE SCALE GENOMIC DNA]</scope>
    <source>
        <strain evidence="9 10">NCFB 2777</strain>
    </source>
</reference>
<dbReference type="PROSITE" id="PS50928">
    <property type="entry name" value="ABC_TM1"/>
    <property type="match status" value="1"/>
</dbReference>
<dbReference type="PANTHER" id="PTHR43744">
    <property type="entry name" value="ABC TRANSPORTER PERMEASE PROTEIN MG189-RELATED-RELATED"/>
    <property type="match status" value="1"/>
</dbReference>
<comment type="similarity">
    <text evidence="7">Belongs to the binding-protein-dependent transport system permease family.</text>
</comment>
<evidence type="ECO:0000256" key="1">
    <source>
        <dbReference type="ARBA" id="ARBA00004651"/>
    </source>
</evidence>
<proteinExistence type="inferred from homology"/>
<gene>
    <name evidence="9" type="ORF">CBF35_08330</name>
</gene>
<protein>
    <submittedName>
        <fullName evidence="9">ABC transporter permease</fullName>
    </submittedName>
</protein>
<feature type="transmembrane region" description="Helical" evidence="7">
    <location>
        <begin position="139"/>
        <end position="159"/>
    </location>
</feature>
<dbReference type="EMBL" id="NGJU01000011">
    <property type="protein sequence ID" value="RST95181.1"/>
    <property type="molecule type" value="Genomic_DNA"/>
</dbReference>
<feature type="domain" description="ABC transmembrane type-1" evidence="8">
    <location>
        <begin position="70"/>
        <end position="260"/>
    </location>
</feature>
<dbReference type="InterPro" id="IPR035906">
    <property type="entry name" value="MetI-like_sf"/>
</dbReference>
<accession>A0A429ZNB5</accession>
<keyword evidence="3" id="KW-1003">Cell membrane</keyword>
<keyword evidence="2 7" id="KW-0813">Transport</keyword>